<keyword evidence="2" id="KW-1185">Reference proteome</keyword>
<dbReference type="AlphaFoldDB" id="A0A9P7J8L5"/>
<reference evidence="1" key="1">
    <citation type="journal article" date="2020" name="New Phytol.">
        <title>Comparative genomics reveals dynamic genome evolution in host specialist ectomycorrhizal fungi.</title>
        <authorList>
            <person name="Lofgren L.A."/>
            <person name="Nguyen N.H."/>
            <person name="Vilgalys R."/>
            <person name="Ruytinx J."/>
            <person name="Liao H.L."/>
            <person name="Branco S."/>
            <person name="Kuo A."/>
            <person name="LaButti K."/>
            <person name="Lipzen A."/>
            <person name="Andreopoulos W."/>
            <person name="Pangilinan J."/>
            <person name="Riley R."/>
            <person name="Hundley H."/>
            <person name="Na H."/>
            <person name="Barry K."/>
            <person name="Grigoriev I.V."/>
            <person name="Stajich J.E."/>
            <person name="Kennedy P.G."/>
        </authorList>
    </citation>
    <scope>NUCLEOTIDE SEQUENCE</scope>
    <source>
        <strain evidence="1">MN1</strain>
    </source>
</reference>
<dbReference type="Proteomes" id="UP000807769">
    <property type="component" value="Unassembled WGS sequence"/>
</dbReference>
<dbReference type="RefSeq" id="XP_041188487.1">
    <property type="nucleotide sequence ID" value="XM_041343768.1"/>
</dbReference>
<evidence type="ECO:0000313" key="2">
    <source>
        <dbReference type="Proteomes" id="UP000807769"/>
    </source>
</evidence>
<name>A0A9P7J8L5_9AGAM</name>
<comment type="caution">
    <text evidence="1">The sequence shown here is derived from an EMBL/GenBank/DDBJ whole genome shotgun (WGS) entry which is preliminary data.</text>
</comment>
<protein>
    <submittedName>
        <fullName evidence="1">Uncharacterized protein</fullName>
    </submittedName>
</protein>
<accession>A0A9P7J8L5</accession>
<proteinExistence type="predicted"/>
<dbReference type="EMBL" id="JABBWG010000039">
    <property type="protein sequence ID" value="KAG1808203.1"/>
    <property type="molecule type" value="Genomic_DNA"/>
</dbReference>
<dbReference type="OrthoDB" id="2693178at2759"/>
<organism evidence="1 2">
    <name type="scientific">Suillus subaureus</name>
    <dbReference type="NCBI Taxonomy" id="48587"/>
    <lineage>
        <taxon>Eukaryota</taxon>
        <taxon>Fungi</taxon>
        <taxon>Dikarya</taxon>
        <taxon>Basidiomycota</taxon>
        <taxon>Agaricomycotina</taxon>
        <taxon>Agaricomycetes</taxon>
        <taxon>Agaricomycetidae</taxon>
        <taxon>Boletales</taxon>
        <taxon>Suillineae</taxon>
        <taxon>Suillaceae</taxon>
        <taxon>Suillus</taxon>
    </lineage>
</organism>
<dbReference type="GeneID" id="64637784"/>
<sequence length="285" mass="32404">MRHHLPVLSLFTPRACRPTAVALSTGSRTCLPFHISSLLSYIVRPKSLLHVPLSPFSFLSSDQNHSVYPFHLSLSSCRPAQVTPSYIPFTFISSYYRPTQVTPSFSLFLLFFRASRPPGHSLTLPRTLEARGPALLHSRITIYSRLHTQPISLSLPRTSPIRASRFTRSSSLFHYLCPGLRPFAHHGLHAAPAYFIISAPDFAHSRTTVYMQLQPISSSLPRTSPIRAPQFTRDSSLLHYDFLSTPTLRLERNSIRNIVHSRLYDTHIWFVHDSSYASLYLMTFL</sequence>
<evidence type="ECO:0000313" key="1">
    <source>
        <dbReference type="EMBL" id="KAG1808203.1"/>
    </source>
</evidence>
<gene>
    <name evidence="1" type="ORF">BJ212DRAFT_665135</name>
</gene>